<dbReference type="Gene3D" id="1.10.10.60">
    <property type="entry name" value="Homeodomain-like"/>
    <property type="match status" value="1"/>
</dbReference>
<organism evidence="4 5">
    <name type="scientific">Paenibacillus rhizophilus</name>
    <dbReference type="NCBI Taxonomy" id="1850366"/>
    <lineage>
        <taxon>Bacteria</taxon>
        <taxon>Bacillati</taxon>
        <taxon>Bacillota</taxon>
        <taxon>Bacilli</taxon>
        <taxon>Bacillales</taxon>
        <taxon>Paenibacillaceae</taxon>
        <taxon>Paenibacillus</taxon>
    </lineage>
</organism>
<evidence type="ECO:0000313" key="5">
    <source>
        <dbReference type="Proteomes" id="UP000282529"/>
    </source>
</evidence>
<dbReference type="SUPFAM" id="SSF46689">
    <property type="entry name" value="Homeodomain-like"/>
    <property type="match status" value="1"/>
</dbReference>
<dbReference type="Gene3D" id="1.10.357.10">
    <property type="entry name" value="Tetracycline Repressor, domain 2"/>
    <property type="match status" value="1"/>
</dbReference>
<evidence type="ECO:0000259" key="3">
    <source>
        <dbReference type="Pfam" id="PF13305"/>
    </source>
</evidence>
<keyword evidence="5" id="KW-1185">Reference proteome</keyword>
<gene>
    <name evidence="4" type="ORF">EH198_05790</name>
</gene>
<dbReference type="RefSeq" id="WP_124694604.1">
    <property type="nucleotide sequence ID" value="NZ_JBHUFE010000008.1"/>
</dbReference>
<dbReference type="SUPFAM" id="SSF48498">
    <property type="entry name" value="Tetracyclin repressor-like, C-terminal domain"/>
    <property type="match status" value="1"/>
</dbReference>
<evidence type="ECO:0000256" key="1">
    <source>
        <dbReference type="ARBA" id="ARBA00023015"/>
    </source>
</evidence>
<dbReference type="InterPro" id="IPR025996">
    <property type="entry name" value="MT1864/Rv1816-like_C"/>
</dbReference>
<reference evidence="4 5" key="1">
    <citation type="submission" date="2018-11" db="EMBL/GenBank/DDBJ databases">
        <title>Genome sequence of strain 7197.</title>
        <authorList>
            <person name="Gao J."/>
            <person name="Sun J."/>
        </authorList>
    </citation>
    <scope>NUCLEOTIDE SEQUENCE [LARGE SCALE GENOMIC DNA]</scope>
    <source>
        <strain evidence="4 5">7197</strain>
    </source>
</reference>
<keyword evidence="2" id="KW-0804">Transcription</keyword>
<evidence type="ECO:0000256" key="2">
    <source>
        <dbReference type="ARBA" id="ARBA00023163"/>
    </source>
</evidence>
<dbReference type="Pfam" id="PF13305">
    <property type="entry name" value="TetR_C_33"/>
    <property type="match status" value="1"/>
</dbReference>
<name>A0A3N9P8L5_9BACL</name>
<dbReference type="OrthoDB" id="71867at2"/>
<sequence>MPRMGLDISVILLRAAEFVNEKGLDGISLGELAKQLNIRTPSLYNHIDSLAALKQKLAIYSLNRLYERMLQAAVGRTGDEAVYALSEAYVHFVRVNPGLYDAALRAPDPKDPELHLAQDQIVDLVVKILSFYHMQDDKVLHTVRGLRSILHGFASIESVGGFGLPLDLDLTFRMMIDTFLAGIHAQMKQEAHE</sequence>
<accession>A0A3N9P8L5</accession>
<evidence type="ECO:0000313" key="4">
    <source>
        <dbReference type="EMBL" id="RQW12568.1"/>
    </source>
</evidence>
<protein>
    <submittedName>
        <fullName evidence="4">TetR/AcrR family transcriptional regulator</fullName>
    </submittedName>
</protein>
<proteinExistence type="predicted"/>
<keyword evidence="1" id="KW-0805">Transcription regulation</keyword>
<dbReference type="Proteomes" id="UP000282529">
    <property type="component" value="Unassembled WGS sequence"/>
</dbReference>
<dbReference type="InterPro" id="IPR036271">
    <property type="entry name" value="Tet_transcr_reg_TetR-rel_C_sf"/>
</dbReference>
<feature type="domain" description="HTH-type transcriptional regulator MT1864/Rv1816-like C-terminal" evidence="3">
    <location>
        <begin position="83"/>
        <end position="179"/>
    </location>
</feature>
<dbReference type="AlphaFoldDB" id="A0A3N9P8L5"/>
<comment type="caution">
    <text evidence="4">The sequence shown here is derived from an EMBL/GenBank/DDBJ whole genome shotgun (WGS) entry which is preliminary data.</text>
</comment>
<dbReference type="EMBL" id="RQPI01000002">
    <property type="protein sequence ID" value="RQW12568.1"/>
    <property type="molecule type" value="Genomic_DNA"/>
</dbReference>
<dbReference type="InterPro" id="IPR009057">
    <property type="entry name" value="Homeodomain-like_sf"/>
</dbReference>